<sequence>MKQLTLEDVVGSFDYAATSTSERFLAKTPVITTYAVEFYDKEEKQRIDWFDVKTESEAWSAAVKEYGKGIQKIGITRSDRTRDEIMALD</sequence>
<gene>
    <name evidence="1" type="ORF">B7492_34290</name>
</gene>
<protein>
    <submittedName>
        <fullName evidence="1">Uncharacterized protein</fullName>
    </submittedName>
</protein>
<proteinExistence type="predicted"/>
<evidence type="ECO:0000313" key="1">
    <source>
        <dbReference type="EMBL" id="ARJ26100.1"/>
    </source>
</evidence>
<keyword evidence="1" id="KW-0614">Plasmid</keyword>
<name>A0A1W6AJT2_BACMY</name>
<dbReference type="AlphaFoldDB" id="A0A1W6AJT2"/>
<evidence type="ECO:0000313" key="2">
    <source>
        <dbReference type="Proteomes" id="UP000192932"/>
    </source>
</evidence>
<dbReference type="EMBL" id="CP020750">
    <property type="protein sequence ID" value="ARJ26100.1"/>
    <property type="molecule type" value="Genomic_DNA"/>
</dbReference>
<accession>A0A1W6AJT2</accession>
<dbReference type="Proteomes" id="UP000192932">
    <property type="component" value="Plasmid unnamed7"/>
</dbReference>
<reference evidence="1 2" key="1">
    <citation type="submission" date="2017-04" db="EMBL/GenBank/DDBJ databases">
        <title>The Characteristic of a Fine Plant Growth-Promoting Rhizobacteria Bacillus mycoides Gnyt1 and its Whole Genome Sequencing Analysis.</title>
        <authorList>
            <person name="Li J.H."/>
            <person name="Yao T."/>
        </authorList>
    </citation>
    <scope>NUCLEOTIDE SEQUENCE [LARGE SCALE GENOMIC DNA]</scope>
    <source>
        <strain evidence="1 2">Gnyt1</strain>
        <plasmid evidence="2">Plasmid unnamed7</plasmid>
    </source>
</reference>
<dbReference type="RefSeq" id="WP_085313767.1">
    <property type="nucleotide sequence ID" value="NZ_CP020750.1"/>
</dbReference>
<geneLocation type="plasmid" evidence="1 2">
    <name>unnamed7</name>
</geneLocation>
<organism evidence="1 2">
    <name type="scientific">Bacillus mycoides</name>
    <dbReference type="NCBI Taxonomy" id="1405"/>
    <lineage>
        <taxon>Bacteria</taxon>
        <taxon>Bacillati</taxon>
        <taxon>Bacillota</taxon>
        <taxon>Bacilli</taxon>
        <taxon>Bacillales</taxon>
        <taxon>Bacillaceae</taxon>
        <taxon>Bacillus</taxon>
        <taxon>Bacillus cereus group</taxon>
    </lineage>
</organism>